<name>A0ABN1GT08_9CAUL</name>
<sequence length="170" mass="17949">MLAAVFASVLVMQQAASGQVVWNAPAPTEPETPAIAAPPIPDWARNDPYGYERSECSPLIRKADETMEACQSRVRFALAANLGDALPAGLSGGGAAENCRQEAAGDRYALQCGAPSRSAPTGPVLQERACETRPQARAQGGVAWQQDCRPTGAQPDNRDEGLRFRIGGND</sequence>
<proteinExistence type="predicted"/>
<evidence type="ECO:0000313" key="3">
    <source>
        <dbReference type="Proteomes" id="UP001501352"/>
    </source>
</evidence>
<dbReference type="EMBL" id="BAAAGA010000002">
    <property type="protein sequence ID" value="GAA0618706.1"/>
    <property type="molecule type" value="Genomic_DNA"/>
</dbReference>
<organism evidence="2 3">
    <name type="scientific">Brevundimonas kwangchunensis</name>
    <dbReference type="NCBI Taxonomy" id="322163"/>
    <lineage>
        <taxon>Bacteria</taxon>
        <taxon>Pseudomonadati</taxon>
        <taxon>Pseudomonadota</taxon>
        <taxon>Alphaproteobacteria</taxon>
        <taxon>Caulobacterales</taxon>
        <taxon>Caulobacteraceae</taxon>
        <taxon>Brevundimonas</taxon>
    </lineage>
</organism>
<keyword evidence="3" id="KW-1185">Reference proteome</keyword>
<evidence type="ECO:0000313" key="2">
    <source>
        <dbReference type="EMBL" id="GAA0618706.1"/>
    </source>
</evidence>
<accession>A0ABN1GT08</accession>
<protein>
    <submittedName>
        <fullName evidence="2">Uncharacterized protein</fullName>
    </submittedName>
</protein>
<reference evidence="2 3" key="1">
    <citation type="journal article" date="2019" name="Int. J. Syst. Evol. Microbiol.">
        <title>The Global Catalogue of Microorganisms (GCM) 10K type strain sequencing project: providing services to taxonomists for standard genome sequencing and annotation.</title>
        <authorList>
            <consortium name="The Broad Institute Genomics Platform"/>
            <consortium name="The Broad Institute Genome Sequencing Center for Infectious Disease"/>
            <person name="Wu L."/>
            <person name="Ma J."/>
        </authorList>
    </citation>
    <scope>NUCLEOTIDE SEQUENCE [LARGE SCALE GENOMIC DNA]</scope>
    <source>
        <strain evidence="2 3">JCM 12928</strain>
    </source>
</reference>
<feature type="region of interest" description="Disordered" evidence="1">
    <location>
        <begin position="131"/>
        <end position="170"/>
    </location>
</feature>
<dbReference type="Proteomes" id="UP001501352">
    <property type="component" value="Unassembled WGS sequence"/>
</dbReference>
<evidence type="ECO:0000256" key="1">
    <source>
        <dbReference type="SAM" id="MobiDB-lite"/>
    </source>
</evidence>
<comment type="caution">
    <text evidence="2">The sequence shown here is derived from an EMBL/GenBank/DDBJ whole genome shotgun (WGS) entry which is preliminary data.</text>
</comment>
<gene>
    <name evidence="2" type="ORF">GCM10009422_12630</name>
</gene>
<dbReference type="RefSeq" id="WP_343791822.1">
    <property type="nucleotide sequence ID" value="NZ_BAAAGA010000002.1"/>
</dbReference>